<protein>
    <submittedName>
        <fullName evidence="2">Quinol monooxygenase</fullName>
        <ecNumber evidence="2">1.-.-.-</ecNumber>
    </submittedName>
</protein>
<name>A0ABU5HZK3_9HYPH</name>
<feature type="domain" description="ABM" evidence="1">
    <location>
        <begin position="2"/>
        <end position="93"/>
    </location>
</feature>
<dbReference type="Pfam" id="PF03992">
    <property type="entry name" value="ABM"/>
    <property type="match status" value="1"/>
</dbReference>
<evidence type="ECO:0000313" key="2">
    <source>
        <dbReference type="EMBL" id="MDY8108559.1"/>
    </source>
</evidence>
<dbReference type="SUPFAM" id="SSF54909">
    <property type="entry name" value="Dimeric alpha+beta barrel"/>
    <property type="match status" value="1"/>
</dbReference>
<dbReference type="GO" id="GO:0004497">
    <property type="term" value="F:monooxygenase activity"/>
    <property type="evidence" value="ECO:0007669"/>
    <property type="project" value="UniProtKB-KW"/>
</dbReference>
<keyword evidence="3" id="KW-1185">Reference proteome</keyword>
<dbReference type="Proteomes" id="UP001294412">
    <property type="component" value="Unassembled WGS sequence"/>
</dbReference>
<dbReference type="InterPro" id="IPR007138">
    <property type="entry name" value="ABM_dom"/>
</dbReference>
<dbReference type="InterPro" id="IPR050744">
    <property type="entry name" value="AI-2_Isomerase_LsrG"/>
</dbReference>
<accession>A0ABU5HZK3</accession>
<organism evidence="2 3">
    <name type="scientific">Fulvimarina uroteuthidis</name>
    <dbReference type="NCBI Taxonomy" id="3098149"/>
    <lineage>
        <taxon>Bacteria</taxon>
        <taxon>Pseudomonadati</taxon>
        <taxon>Pseudomonadota</taxon>
        <taxon>Alphaproteobacteria</taxon>
        <taxon>Hyphomicrobiales</taxon>
        <taxon>Aurantimonadaceae</taxon>
        <taxon>Fulvimarina</taxon>
    </lineage>
</organism>
<evidence type="ECO:0000259" key="1">
    <source>
        <dbReference type="PROSITE" id="PS51725"/>
    </source>
</evidence>
<dbReference type="RefSeq" id="WP_322186035.1">
    <property type="nucleotide sequence ID" value="NZ_JAXLPB010000002.1"/>
</dbReference>
<dbReference type="EC" id="1.-.-.-" evidence="2"/>
<dbReference type="PANTHER" id="PTHR33336">
    <property type="entry name" value="QUINOL MONOOXYGENASE YGIN-RELATED"/>
    <property type="match status" value="1"/>
</dbReference>
<reference evidence="2 3" key="1">
    <citation type="submission" date="2023-12" db="EMBL/GenBank/DDBJ databases">
        <title>Description of Novel Strain Fulvimarina sp. 2208YS6-2-32 isolated from Uroteuthis (Photololigo) edulis.</title>
        <authorList>
            <person name="Park J.-S."/>
        </authorList>
    </citation>
    <scope>NUCLEOTIDE SEQUENCE [LARGE SCALE GENOMIC DNA]</scope>
    <source>
        <strain evidence="2 3">2208YS6-2-32</strain>
    </source>
</reference>
<dbReference type="PROSITE" id="PS51725">
    <property type="entry name" value="ABM"/>
    <property type="match status" value="1"/>
</dbReference>
<keyword evidence="2" id="KW-0560">Oxidoreductase</keyword>
<dbReference type="EMBL" id="JAXLPB010000002">
    <property type="protein sequence ID" value="MDY8108559.1"/>
    <property type="molecule type" value="Genomic_DNA"/>
</dbReference>
<gene>
    <name evidence="2" type="ORF">U0C82_05245</name>
</gene>
<keyword evidence="2" id="KW-0503">Monooxygenase</keyword>
<dbReference type="InterPro" id="IPR011008">
    <property type="entry name" value="Dimeric_a/b-barrel"/>
</dbReference>
<evidence type="ECO:0000313" key="3">
    <source>
        <dbReference type="Proteomes" id="UP001294412"/>
    </source>
</evidence>
<dbReference type="Gene3D" id="3.30.70.100">
    <property type="match status" value="1"/>
</dbReference>
<dbReference type="PANTHER" id="PTHR33336:SF15">
    <property type="entry name" value="ABM DOMAIN-CONTAINING PROTEIN"/>
    <property type="match status" value="1"/>
</dbReference>
<proteinExistence type="predicted"/>
<sequence>MIIIAGILRIAPADLPKVRAAAETVLRRTREEDGCIVYSFAEDLLEPGLIRIYEEWESRENLAAHGKSAHVDAWHRALETVTVLERDLDIIEAGAREALD</sequence>
<comment type="caution">
    <text evidence="2">The sequence shown here is derived from an EMBL/GenBank/DDBJ whole genome shotgun (WGS) entry which is preliminary data.</text>
</comment>